<protein>
    <recommendedName>
        <fullName evidence="3">Polynucleotide kinase</fullName>
    </recommendedName>
</protein>
<dbReference type="InterPro" id="IPR023214">
    <property type="entry name" value="HAD_sf"/>
</dbReference>
<dbReference type="RefSeq" id="WP_074830459.1">
    <property type="nucleotide sequence ID" value="NZ_FOEV01000028.1"/>
</dbReference>
<accession>A0A9X8QM20</accession>
<dbReference type="SUPFAM" id="SSF56784">
    <property type="entry name" value="HAD-like"/>
    <property type="match status" value="1"/>
</dbReference>
<dbReference type="Gene3D" id="3.40.50.1000">
    <property type="entry name" value="HAD superfamily/HAD-like"/>
    <property type="match status" value="1"/>
</dbReference>
<proteinExistence type="predicted"/>
<organism evidence="1 2">
    <name type="scientific">Pseudomonas lutea</name>
    <dbReference type="NCBI Taxonomy" id="243924"/>
    <lineage>
        <taxon>Bacteria</taxon>
        <taxon>Pseudomonadati</taxon>
        <taxon>Pseudomonadota</taxon>
        <taxon>Gammaproteobacteria</taxon>
        <taxon>Pseudomonadales</taxon>
        <taxon>Pseudomonadaceae</taxon>
        <taxon>Pseudomonas</taxon>
    </lineage>
</organism>
<evidence type="ECO:0000313" key="2">
    <source>
        <dbReference type="Proteomes" id="UP000183210"/>
    </source>
</evidence>
<dbReference type="GeneID" id="300269770"/>
<dbReference type="AlphaFoldDB" id="A0A9X8QM20"/>
<dbReference type="InterPro" id="IPR036412">
    <property type="entry name" value="HAD-like_sf"/>
</dbReference>
<name>A0A9X8QM20_9PSED</name>
<reference evidence="1 2" key="1">
    <citation type="submission" date="2016-10" db="EMBL/GenBank/DDBJ databases">
        <authorList>
            <person name="Varghese N."/>
            <person name="Submissions S."/>
        </authorList>
    </citation>
    <scope>NUCLEOTIDE SEQUENCE [LARGE SCALE GENOMIC DNA]</scope>
    <source>
        <strain evidence="1 2">LMG 21974</strain>
    </source>
</reference>
<dbReference type="EMBL" id="FOEV01000028">
    <property type="protein sequence ID" value="SER48900.1"/>
    <property type="molecule type" value="Genomic_DNA"/>
</dbReference>
<gene>
    <name evidence="1" type="ORF">SAMN05216409_1283</name>
</gene>
<evidence type="ECO:0000313" key="1">
    <source>
        <dbReference type="EMBL" id="SER48900.1"/>
    </source>
</evidence>
<evidence type="ECO:0008006" key="3">
    <source>
        <dbReference type="Google" id="ProtNLM"/>
    </source>
</evidence>
<comment type="caution">
    <text evidence="1">The sequence shown here is derived from an EMBL/GenBank/DDBJ whole genome shotgun (WGS) entry which is preliminary data.</text>
</comment>
<dbReference type="Proteomes" id="UP000183210">
    <property type="component" value="Unassembled WGS sequence"/>
</dbReference>
<sequence length="117" mass="13351">MGKWIGVDLDGTLAESNGKPEGTIGKPLKPMLDRVQEWVQAGQEVRIFTARADSPLERLKIQRWLEKYGLGNLAVTNKKDWEMQELWDDRAIRMKPNKGEPCGECEGKSKFSYSCCY</sequence>